<evidence type="ECO:0000313" key="13">
    <source>
        <dbReference type="EMBL" id="ARN81735.1"/>
    </source>
</evidence>
<dbReference type="CDD" id="cd00130">
    <property type="entry name" value="PAS"/>
    <property type="match status" value="3"/>
</dbReference>
<dbReference type="Gene3D" id="1.10.287.130">
    <property type="match status" value="1"/>
</dbReference>
<feature type="domain" description="PAS" evidence="11">
    <location>
        <begin position="149"/>
        <end position="194"/>
    </location>
</feature>
<dbReference type="InterPro" id="IPR004358">
    <property type="entry name" value="Sig_transdc_His_kin-like_C"/>
</dbReference>
<keyword evidence="6" id="KW-0902">Two-component regulatory system</keyword>
<dbReference type="PROSITE" id="PS50112">
    <property type="entry name" value="PAS"/>
    <property type="match status" value="2"/>
</dbReference>
<feature type="domain" description="PAC" evidence="12">
    <location>
        <begin position="221"/>
        <end position="273"/>
    </location>
</feature>
<dbReference type="SUPFAM" id="SSF52172">
    <property type="entry name" value="CheY-like"/>
    <property type="match status" value="1"/>
</dbReference>
<dbReference type="Pfam" id="PF08447">
    <property type="entry name" value="PAS_3"/>
    <property type="match status" value="1"/>
</dbReference>
<dbReference type="EMBL" id="CP019948">
    <property type="protein sequence ID" value="ARN81735.1"/>
    <property type="molecule type" value="Genomic_DNA"/>
</dbReference>
<evidence type="ECO:0000256" key="7">
    <source>
        <dbReference type="ARBA" id="ARBA00023136"/>
    </source>
</evidence>
<dbReference type="AlphaFoldDB" id="A0A1W6MVZ3"/>
<dbReference type="SMART" id="SM00448">
    <property type="entry name" value="REC"/>
    <property type="match status" value="1"/>
</dbReference>
<dbReference type="InterPro" id="IPR013656">
    <property type="entry name" value="PAS_4"/>
</dbReference>
<dbReference type="SMART" id="SM00091">
    <property type="entry name" value="PAS"/>
    <property type="match status" value="3"/>
</dbReference>
<dbReference type="CDD" id="cd00075">
    <property type="entry name" value="HATPase"/>
    <property type="match status" value="1"/>
</dbReference>
<dbReference type="Pfam" id="PF00072">
    <property type="entry name" value="Response_reg"/>
    <property type="match status" value="1"/>
</dbReference>
<dbReference type="FunFam" id="3.30.450.20:FF:000099">
    <property type="entry name" value="Sensory box sensor histidine kinase"/>
    <property type="match status" value="1"/>
</dbReference>
<dbReference type="InterPro" id="IPR005467">
    <property type="entry name" value="His_kinase_dom"/>
</dbReference>
<evidence type="ECO:0000256" key="4">
    <source>
        <dbReference type="ARBA" id="ARBA00022679"/>
    </source>
</evidence>
<dbReference type="InterPro" id="IPR036097">
    <property type="entry name" value="HisK_dim/P_sf"/>
</dbReference>
<keyword evidence="4" id="KW-0808">Transferase</keyword>
<accession>A0A1W6MVZ3</accession>
<dbReference type="PROSITE" id="PS50110">
    <property type="entry name" value="RESPONSE_REGULATORY"/>
    <property type="match status" value="1"/>
</dbReference>
<feature type="domain" description="PAC" evidence="12">
    <location>
        <begin position="349"/>
        <end position="401"/>
    </location>
</feature>
<dbReference type="FunFam" id="3.30.565.10:FF:000006">
    <property type="entry name" value="Sensor histidine kinase WalK"/>
    <property type="match status" value="1"/>
</dbReference>
<comment type="catalytic activity">
    <reaction evidence="1">
        <text>ATP + protein L-histidine = ADP + protein N-phospho-L-histidine.</text>
        <dbReference type="EC" id="2.7.13.3"/>
    </reaction>
</comment>
<dbReference type="KEGG" id="mbry:B1812_12340"/>
<proteinExistence type="predicted"/>
<dbReference type="PRINTS" id="PR00344">
    <property type="entry name" value="BCTRLSENSOR"/>
</dbReference>
<dbReference type="InterPro" id="IPR003594">
    <property type="entry name" value="HATPase_dom"/>
</dbReference>
<feature type="modified residue" description="4-aspartylphosphate" evidence="8">
    <location>
        <position position="700"/>
    </location>
</feature>
<dbReference type="SUPFAM" id="SSF47384">
    <property type="entry name" value="Homodimeric domain of signal transducing histidine kinase"/>
    <property type="match status" value="1"/>
</dbReference>
<dbReference type="InterPro" id="IPR013655">
    <property type="entry name" value="PAS_fold_3"/>
</dbReference>
<dbReference type="RefSeq" id="WP_085771852.1">
    <property type="nucleotide sequence ID" value="NZ_AP027149.1"/>
</dbReference>
<dbReference type="CDD" id="cd00082">
    <property type="entry name" value="HisKA"/>
    <property type="match status" value="1"/>
</dbReference>
<feature type="domain" description="Histidine kinase" evidence="9">
    <location>
        <begin position="412"/>
        <end position="630"/>
    </location>
</feature>
<dbReference type="SUPFAM" id="SSF55874">
    <property type="entry name" value="ATPase domain of HSP90 chaperone/DNA topoisomerase II/histidine kinase"/>
    <property type="match status" value="1"/>
</dbReference>
<keyword evidence="7" id="KW-0472">Membrane</keyword>
<dbReference type="Gene3D" id="2.10.70.100">
    <property type="match status" value="1"/>
</dbReference>
<dbReference type="PANTHER" id="PTHR43547:SF2">
    <property type="entry name" value="HYBRID SIGNAL TRANSDUCTION HISTIDINE KINASE C"/>
    <property type="match status" value="1"/>
</dbReference>
<dbReference type="FunFam" id="1.10.287.130:FF:000001">
    <property type="entry name" value="Two-component sensor histidine kinase"/>
    <property type="match status" value="1"/>
</dbReference>
<keyword evidence="5" id="KW-0418">Kinase</keyword>
<dbReference type="Pfam" id="PF00512">
    <property type="entry name" value="HisKA"/>
    <property type="match status" value="1"/>
</dbReference>
<dbReference type="SMART" id="SM00388">
    <property type="entry name" value="HisKA"/>
    <property type="match status" value="1"/>
</dbReference>
<dbReference type="Gene3D" id="3.30.450.20">
    <property type="entry name" value="PAS domain"/>
    <property type="match status" value="3"/>
</dbReference>
<dbReference type="EC" id="2.7.13.3" evidence="2"/>
<dbReference type="Gene3D" id="3.30.565.10">
    <property type="entry name" value="Histidine kinase-like ATPase, C-terminal domain"/>
    <property type="match status" value="1"/>
</dbReference>
<dbReference type="InterPro" id="IPR000700">
    <property type="entry name" value="PAS-assoc_C"/>
</dbReference>
<gene>
    <name evidence="13" type="ORF">B1812_12340</name>
</gene>
<dbReference type="InterPro" id="IPR036890">
    <property type="entry name" value="HATPase_C_sf"/>
</dbReference>
<dbReference type="Pfam" id="PF02518">
    <property type="entry name" value="HATPase_c"/>
    <property type="match status" value="1"/>
</dbReference>
<dbReference type="Pfam" id="PF08448">
    <property type="entry name" value="PAS_4"/>
    <property type="match status" value="2"/>
</dbReference>
<evidence type="ECO:0000259" key="12">
    <source>
        <dbReference type="PROSITE" id="PS50113"/>
    </source>
</evidence>
<organism evidence="13 14">
    <name type="scientific">Methylocystis bryophila</name>
    <dbReference type="NCBI Taxonomy" id="655015"/>
    <lineage>
        <taxon>Bacteria</taxon>
        <taxon>Pseudomonadati</taxon>
        <taxon>Pseudomonadota</taxon>
        <taxon>Alphaproteobacteria</taxon>
        <taxon>Hyphomicrobiales</taxon>
        <taxon>Methylocystaceae</taxon>
        <taxon>Methylocystis</taxon>
    </lineage>
</organism>
<dbReference type="STRING" id="655015.B1812_12340"/>
<evidence type="ECO:0000259" key="10">
    <source>
        <dbReference type="PROSITE" id="PS50110"/>
    </source>
</evidence>
<dbReference type="PANTHER" id="PTHR43547">
    <property type="entry name" value="TWO-COMPONENT HISTIDINE KINASE"/>
    <property type="match status" value="1"/>
</dbReference>
<evidence type="ECO:0000259" key="11">
    <source>
        <dbReference type="PROSITE" id="PS50112"/>
    </source>
</evidence>
<dbReference type="OrthoDB" id="9789238at2"/>
<evidence type="ECO:0000256" key="6">
    <source>
        <dbReference type="ARBA" id="ARBA00023012"/>
    </source>
</evidence>
<feature type="domain" description="PAS" evidence="11">
    <location>
        <begin position="274"/>
        <end position="346"/>
    </location>
</feature>
<dbReference type="GO" id="GO:0000155">
    <property type="term" value="F:phosphorelay sensor kinase activity"/>
    <property type="evidence" value="ECO:0007669"/>
    <property type="project" value="InterPro"/>
</dbReference>
<dbReference type="Proteomes" id="UP000193978">
    <property type="component" value="Chromosome"/>
</dbReference>
<evidence type="ECO:0000256" key="2">
    <source>
        <dbReference type="ARBA" id="ARBA00012438"/>
    </source>
</evidence>
<dbReference type="NCBIfam" id="TIGR00229">
    <property type="entry name" value="sensory_box"/>
    <property type="match status" value="3"/>
</dbReference>
<evidence type="ECO:0000256" key="8">
    <source>
        <dbReference type="PROSITE-ProRule" id="PRU00169"/>
    </source>
</evidence>
<dbReference type="PROSITE" id="PS50109">
    <property type="entry name" value="HIS_KIN"/>
    <property type="match status" value="1"/>
</dbReference>
<evidence type="ECO:0000313" key="14">
    <source>
        <dbReference type="Proteomes" id="UP000193978"/>
    </source>
</evidence>
<dbReference type="InterPro" id="IPR011006">
    <property type="entry name" value="CheY-like_superfamily"/>
</dbReference>
<keyword evidence="3 8" id="KW-0597">Phosphoprotein</keyword>
<evidence type="ECO:0000256" key="5">
    <source>
        <dbReference type="ARBA" id="ARBA00022777"/>
    </source>
</evidence>
<feature type="domain" description="PAC" evidence="12">
    <location>
        <begin position="82"/>
        <end position="134"/>
    </location>
</feature>
<dbReference type="SMART" id="SM00387">
    <property type="entry name" value="HATPase_c"/>
    <property type="match status" value="1"/>
</dbReference>
<keyword evidence="14" id="KW-1185">Reference proteome</keyword>
<dbReference type="Gene3D" id="3.40.50.2300">
    <property type="match status" value="1"/>
</dbReference>
<reference evidence="13 14" key="1">
    <citation type="submission" date="2017-02" db="EMBL/GenBank/DDBJ databases">
        <authorList>
            <person name="Peterson S.W."/>
        </authorList>
    </citation>
    <scope>NUCLEOTIDE SEQUENCE [LARGE SCALE GENOMIC DNA]</scope>
    <source>
        <strain evidence="13 14">S285</strain>
    </source>
</reference>
<feature type="domain" description="Response regulatory" evidence="10">
    <location>
        <begin position="651"/>
        <end position="767"/>
    </location>
</feature>
<dbReference type="PROSITE" id="PS50113">
    <property type="entry name" value="PAC"/>
    <property type="match status" value="3"/>
</dbReference>
<evidence type="ECO:0000259" key="9">
    <source>
        <dbReference type="PROSITE" id="PS50109"/>
    </source>
</evidence>
<evidence type="ECO:0000256" key="1">
    <source>
        <dbReference type="ARBA" id="ARBA00000085"/>
    </source>
</evidence>
<dbReference type="InterPro" id="IPR003661">
    <property type="entry name" value="HisK_dim/P_dom"/>
</dbReference>
<name>A0A1W6MVZ3_9HYPH</name>
<protein>
    <recommendedName>
        <fullName evidence="2">histidine kinase</fullName>
        <ecNumber evidence="2">2.7.13.3</ecNumber>
    </recommendedName>
</protein>
<dbReference type="SUPFAM" id="SSF55785">
    <property type="entry name" value="PYP-like sensor domain (PAS domain)"/>
    <property type="match status" value="3"/>
</dbReference>
<dbReference type="SMART" id="SM00086">
    <property type="entry name" value="PAC"/>
    <property type="match status" value="3"/>
</dbReference>
<evidence type="ECO:0000256" key="3">
    <source>
        <dbReference type="ARBA" id="ARBA00022553"/>
    </source>
</evidence>
<sequence>MQEREAQIPEEEFRLLADNMPVMCWIADTTGYIHWYNRRWHEYTGTTAAQMKGWGWQSVHDPRILSSVLELWKTSLATGKPFEMVFPLRSAKGEYRLFLTRVQPYYDTQGNLKYWFGNNVDITAQTAAEQALSDLNADLRRAAAFDEAALKCLGEGLYTLDLNGLVTSMNPAAEELLGWSFAELRGKKMHDMVHHHYRDGRPFPASECAALQALSGGEALKNHEDVFIRKDGAFFDVVHSIAPLRDEDGKIIGLIGVFSDVTERKRAEAALRESEARLRMATEAAKIGAFDWNVETGVNTWNAELEAIYGLRPGEFGGSQRAWEQLVHPDDRAGAVAKVEEALLTGQAVEHEWRVIWPDGSVHWIAARFQGFKDSANKPLRLIGVNIDMTKRKQAELALAENDRRKDEFIATLAHELRNPLAPIRNGLVVLRKSGGQGPAAERMQAIMERQVHHLVRLVEDLLEVSRITSGTIELKRERVALSIVIDLAVEMSREAIDAAGIELRIALPDQALVLDADPVRLTQIFGNLLCNAAKYTDRGGRVEIAAMRDGDDVVVSVVDSGVGIPKEMLPRVFDLFARFNRTLGRAQGGLGIGLALVKSLVELHGGKVEAQSDGEGCGSRFIVRLPTFNAVKPDEPPRRSAPRSAALLPRVLVVDDAVDVADAFAGLLECLGAKVRVANSGAEGLKACVEFEPALIFLDIGMPGMDGFETARRLRKLPVGREVTLVALTGWGEEETQRRARDAGFDRHLTKPADICEVEALLDGVARA</sequence>
<dbReference type="InterPro" id="IPR000014">
    <property type="entry name" value="PAS"/>
</dbReference>
<dbReference type="InterPro" id="IPR001789">
    <property type="entry name" value="Sig_transdc_resp-reg_receiver"/>
</dbReference>
<dbReference type="InterPro" id="IPR001610">
    <property type="entry name" value="PAC"/>
</dbReference>
<dbReference type="InterPro" id="IPR035965">
    <property type="entry name" value="PAS-like_dom_sf"/>
</dbReference>